<dbReference type="AlphaFoldDB" id="A0A562RED5"/>
<dbReference type="GO" id="GO:0016788">
    <property type="term" value="F:hydrolase activity, acting on ester bonds"/>
    <property type="evidence" value="ECO:0007669"/>
    <property type="project" value="UniProtKB-ARBA"/>
</dbReference>
<gene>
    <name evidence="3" type="ORF">IP91_01538</name>
</gene>
<dbReference type="PROSITE" id="PS51257">
    <property type="entry name" value="PROKAR_LIPOPROTEIN"/>
    <property type="match status" value="1"/>
</dbReference>
<dbReference type="Pfam" id="PF13472">
    <property type="entry name" value="Lipase_GDSL_2"/>
    <property type="match status" value="1"/>
</dbReference>
<comment type="caution">
    <text evidence="3">The sequence shown here is derived from an EMBL/GenBank/DDBJ whole genome shotgun (WGS) entry which is preliminary data.</text>
</comment>
<feature type="domain" description="SGNH hydrolase-type esterase" evidence="2">
    <location>
        <begin position="216"/>
        <end position="411"/>
    </location>
</feature>
<feature type="chain" id="PRO_5021784492" evidence="1">
    <location>
        <begin position="34"/>
        <end position="431"/>
    </location>
</feature>
<sequence length="431" mass="45263">MKTPNSFATCLGTCVGTCVATAIATAVACQAAAAPAGPPVHWVAAWGTAQLIAEKDNALAPEQLTDTTLRQIVRLSLGGPQLRVRISNVLGTEPLQVDGATVAQAVADGRPDLVSGTLRPLRFGGSAAVTVPAGAEYFSDPVDLPVKAGTDLAVSLHFTTAPVRQTGHPGSRTNSFLVKGSQGDAMQWPEAQAIPRWYQLADVDVAAPAQARSVVAIGDSITDGYGVALGTNTRWTDFLVRRLADQRVPDLAVVNAGIGGGRLLRDGLGPNMASRFERDVLGRSGASHAIVMIGVNDLGGQAHGNTPTAGGRARLIDDMKEAHRQLVARAHAQGVCVIGATITPYAASQYYQPDAGNERERLDLNHWIRTSGTFDGVADFDAALRDPAQPDRLLKAYDNDGLHPSAEGYRAMAQAVPLGAVKECSYAVRRK</sequence>
<evidence type="ECO:0000259" key="2">
    <source>
        <dbReference type="Pfam" id="PF13472"/>
    </source>
</evidence>
<protein>
    <submittedName>
        <fullName evidence="3">Lysophospholipase L1-like esterase</fullName>
    </submittedName>
</protein>
<dbReference type="SUPFAM" id="SSF52266">
    <property type="entry name" value="SGNH hydrolase"/>
    <property type="match status" value="1"/>
</dbReference>
<evidence type="ECO:0000313" key="3">
    <source>
        <dbReference type="EMBL" id="TWI67425.1"/>
    </source>
</evidence>
<feature type="signal peptide" evidence="1">
    <location>
        <begin position="1"/>
        <end position="33"/>
    </location>
</feature>
<dbReference type="InterPro" id="IPR036514">
    <property type="entry name" value="SGNH_hydro_sf"/>
</dbReference>
<dbReference type="Gene3D" id="3.40.50.1110">
    <property type="entry name" value="SGNH hydrolase"/>
    <property type="match status" value="1"/>
</dbReference>
<dbReference type="InterPro" id="IPR013830">
    <property type="entry name" value="SGNH_hydro"/>
</dbReference>
<dbReference type="RefSeq" id="WP_145648304.1">
    <property type="nucleotide sequence ID" value="NZ_VLLB01000002.1"/>
</dbReference>
<dbReference type="CDD" id="cd01830">
    <property type="entry name" value="XynE_like"/>
    <property type="match status" value="1"/>
</dbReference>
<dbReference type="Proteomes" id="UP000318431">
    <property type="component" value="Unassembled WGS sequence"/>
</dbReference>
<dbReference type="OrthoDB" id="1828825at2"/>
<keyword evidence="4" id="KW-1185">Reference proteome</keyword>
<reference evidence="3 4" key="1">
    <citation type="journal article" date="2015" name="Stand. Genomic Sci.">
        <title>Genomic Encyclopedia of Bacterial and Archaeal Type Strains, Phase III: the genomes of soil and plant-associated and newly described type strains.</title>
        <authorList>
            <person name="Whitman W.B."/>
            <person name="Woyke T."/>
            <person name="Klenk H.P."/>
            <person name="Zhou Y."/>
            <person name="Lilburn T.G."/>
            <person name="Beck B.J."/>
            <person name="De Vos P."/>
            <person name="Vandamme P."/>
            <person name="Eisen J.A."/>
            <person name="Garrity G."/>
            <person name="Hugenholtz P."/>
            <person name="Kyrpides N.C."/>
        </authorList>
    </citation>
    <scope>NUCLEOTIDE SEQUENCE [LARGE SCALE GENOMIC DNA]</scope>
    <source>
        <strain evidence="3 4">CGMCC 1.10822</strain>
    </source>
</reference>
<dbReference type="EMBL" id="VLLB01000002">
    <property type="protein sequence ID" value="TWI67425.1"/>
    <property type="molecule type" value="Genomic_DNA"/>
</dbReference>
<keyword evidence="1" id="KW-0732">Signal</keyword>
<dbReference type="PANTHER" id="PTHR43784:SF2">
    <property type="entry name" value="GDSL-LIKE LIPASE_ACYLHYDROLASE, PUTATIVE (AFU_ORTHOLOGUE AFUA_2G00820)-RELATED"/>
    <property type="match status" value="1"/>
</dbReference>
<evidence type="ECO:0000313" key="4">
    <source>
        <dbReference type="Proteomes" id="UP000318431"/>
    </source>
</evidence>
<dbReference type="InterPro" id="IPR053140">
    <property type="entry name" value="GDSL_Rv0518-like"/>
</dbReference>
<accession>A0A562RED5</accession>
<proteinExistence type="predicted"/>
<organism evidence="3 4">
    <name type="scientific">Pseudoduganella lurida</name>
    <dbReference type="NCBI Taxonomy" id="1036180"/>
    <lineage>
        <taxon>Bacteria</taxon>
        <taxon>Pseudomonadati</taxon>
        <taxon>Pseudomonadota</taxon>
        <taxon>Betaproteobacteria</taxon>
        <taxon>Burkholderiales</taxon>
        <taxon>Oxalobacteraceae</taxon>
        <taxon>Telluria group</taxon>
        <taxon>Pseudoduganella</taxon>
    </lineage>
</organism>
<name>A0A562RED5_9BURK</name>
<evidence type="ECO:0000256" key="1">
    <source>
        <dbReference type="SAM" id="SignalP"/>
    </source>
</evidence>
<dbReference type="PANTHER" id="PTHR43784">
    <property type="entry name" value="GDSL-LIKE LIPASE/ACYLHYDROLASE, PUTATIVE (AFU_ORTHOLOGUE AFUA_2G00820)-RELATED"/>
    <property type="match status" value="1"/>
</dbReference>